<feature type="compositionally biased region" description="Acidic residues" evidence="13">
    <location>
        <begin position="234"/>
        <end position="243"/>
    </location>
</feature>
<dbReference type="SMART" id="SM00663">
    <property type="entry name" value="RPOLA_N"/>
    <property type="match status" value="1"/>
</dbReference>
<dbReference type="GO" id="GO:0042790">
    <property type="term" value="P:nucleolar large rRNA transcription by RNA polymerase I"/>
    <property type="evidence" value="ECO:0000318"/>
    <property type="project" value="GO_Central"/>
</dbReference>
<dbReference type="SUPFAM" id="SSF64484">
    <property type="entry name" value="beta and beta-prime subunits of DNA dependent RNA-polymerase"/>
    <property type="match status" value="1"/>
</dbReference>
<dbReference type="Gene3D" id="3.30.70.2850">
    <property type="match status" value="1"/>
</dbReference>
<dbReference type="KEGG" id="pgr:PGTG_06293"/>
<evidence type="ECO:0000256" key="13">
    <source>
        <dbReference type="SAM" id="MobiDB-lite"/>
    </source>
</evidence>
<dbReference type="OMA" id="NREDYQQ"/>
<dbReference type="InterPro" id="IPR015699">
    <property type="entry name" value="DNA-dir_RNA_pol1_lsu_N"/>
</dbReference>
<dbReference type="GO" id="GO:0003899">
    <property type="term" value="F:DNA-directed RNA polymerase activity"/>
    <property type="evidence" value="ECO:0007669"/>
    <property type="project" value="UniProtKB-EC"/>
</dbReference>
<feature type="compositionally biased region" description="Basic and acidic residues" evidence="13">
    <location>
        <begin position="1591"/>
        <end position="1609"/>
    </location>
</feature>
<dbReference type="CDD" id="cd02735">
    <property type="entry name" value="RNAP_I_Rpa1_C"/>
    <property type="match status" value="1"/>
</dbReference>
<dbReference type="Gene3D" id="3.30.1490.180">
    <property type="entry name" value="RNA polymerase ii"/>
    <property type="match status" value="1"/>
</dbReference>
<keyword evidence="4 12" id="KW-0808">Transferase</keyword>
<evidence type="ECO:0000256" key="10">
    <source>
        <dbReference type="ARBA" id="ARBA00023242"/>
    </source>
</evidence>
<dbReference type="InterPro" id="IPR007080">
    <property type="entry name" value="RNA_pol_Rpb1_1"/>
</dbReference>
<feature type="region of interest" description="Disordered" evidence="13">
    <location>
        <begin position="1550"/>
        <end position="1658"/>
    </location>
</feature>
<evidence type="ECO:0000256" key="5">
    <source>
        <dbReference type="ARBA" id="ARBA00022695"/>
    </source>
</evidence>
<dbReference type="InParanoid" id="E3K7N9"/>
<evidence type="ECO:0000256" key="8">
    <source>
        <dbReference type="ARBA" id="ARBA00022842"/>
    </source>
</evidence>
<dbReference type="Pfam" id="PF04983">
    <property type="entry name" value="RNA_pol_Rpb1_3"/>
    <property type="match status" value="1"/>
</dbReference>
<dbReference type="eggNOG" id="KOG0262">
    <property type="taxonomic scope" value="Eukaryota"/>
</dbReference>
<dbReference type="EMBL" id="DS178275">
    <property type="protein sequence ID" value="EFP80337.1"/>
    <property type="molecule type" value="Genomic_DNA"/>
</dbReference>
<feature type="compositionally biased region" description="Acidic residues" evidence="13">
    <location>
        <begin position="440"/>
        <end position="452"/>
    </location>
</feature>
<keyword evidence="3 12" id="KW-0240">DNA-directed RNA polymerase</keyword>
<keyword evidence="10" id="KW-0539">Nucleus</keyword>
<organism evidence="15 16">
    <name type="scientific">Puccinia graminis f. sp. tritici (strain CRL 75-36-700-3 / race SCCL)</name>
    <name type="common">Black stem rust fungus</name>
    <dbReference type="NCBI Taxonomy" id="418459"/>
    <lineage>
        <taxon>Eukaryota</taxon>
        <taxon>Fungi</taxon>
        <taxon>Dikarya</taxon>
        <taxon>Basidiomycota</taxon>
        <taxon>Pucciniomycotina</taxon>
        <taxon>Pucciniomycetes</taxon>
        <taxon>Pucciniales</taxon>
        <taxon>Pucciniaceae</taxon>
        <taxon>Puccinia</taxon>
    </lineage>
</organism>
<keyword evidence="9 12" id="KW-0804">Transcription</keyword>
<dbReference type="InterPro" id="IPR042102">
    <property type="entry name" value="RNA_pol_Rpb1_3_sf"/>
</dbReference>
<comment type="catalytic activity">
    <reaction evidence="11 12">
        <text>RNA(n) + a ribonucleoside 5'-triphosphate = RNA(n+1) + diphosphate</text>
        <dbReference type="Rhea" id="RHEA:21248"/>
        <dbReference type="Rhea" id="RHEA-COMP:14527"/>
        <dbReference type="Rhea" id="RHEA-COMP:17342"/>
        <dbReference type="ChEBI" id="CHEBI:33019"/>
        <dbReference type="ChEBI" id="CHEBI:61557"/>
        <dbReference type="ChEBI" id="CHEBI:140395"/>
        <dbReference type="EC" id="2.7.7.6"/>
    </reaction>
</comment>
<dbReference type="GO" id="GO:0003677">
    <property type="term" value="F:DNA binding"/>
    <property type="evidence" value="ECO:0007669"/>
    <property type="project" value="InterPro"/>
</dbReference>
<dbReference type="InterPro" id="IPR038120">
    <property type="entry name" value="Rpb1_funnel_sf"/>
</dbReference>
<dbReference type="CDD" id="cd01435">
    <property type="entry name" value="RNAP_I_RPA1_N"/>
    <property type="match status" value="1"/>
</dbReference>
<evidence type="ECO:0000259" key="14">
    <source>
        <dbReference type="SMART" id="SM00663"/>
    </source>
</evidence>
<evidence type="ECO:0000256" key="4">
    <source>
        <dbReference type="ARBA" id="ARBA00022679"/>
    </source>
</evidence>
<dbReference type="OrthoDB" id="270392at2759"/>
<evidence type="ECO:0000313" key="16">
    <source>
        <dbReference type="Proteomes" id="UP000008783"/>
    </source>
</evidence>
<dbReference type="FunFam" id="1.10.132.30:FF:000005">
    <property type="entry name" value="DNA-directed RNA polymerase subunit"/>
    <property type="match status" value="1"/>
</dbReference>
<feature type="region of interest" description="Disordered" evidence="13">
    <location>
        <begin position="353"/>
        <end position="469"/>
    </location>
</feature>
<dbReference type="EC" id="2.7.7.6" evidence="12"/>
<dbReference type="PANTHER" id="PTHR19376">
    <property type="entry name" value="DNA-DIRECTED RNA POLYMERASE"/>
    <property type="match status" value="1"/>
</dbReference>
<reference key="1">
    <citation type="submission" date="2007-01" db="EMBL/GenBank/DDBJ databases">
        <title>The Genome Sequence of Puccinia graminis f. sp. tritici Strain CRL 75-36-700-3.</title>
        <authorList>
            <consortium name="The Broad Institute Genome Sequencing Platform"/>
            <person name="Birren B."/>
            <person name="Lander E."/>
            <person name="Galagan J."/>
            <person name="Nusbaum C."/>
            <person name="Devon K."/>
            <person name="Cuomo C."/>
            <person name="Jaffe D."/>
            <person name="Butler J."/>
            <person name="Alvarez P."/>
            <person name="Gnerre S."/>
            <person name="Grabherr M."/>
            <person name="Mauceli E."/>
            <person name="Brockman W."/>
            <person name="Young S."/>
            <person name="LaButti K."/>
            <person name="Sykes S."/>
            <person name="DeCaprio D."/>
            <person name="Crawford M."/>
            <person name="Koehrsen M."/>
            <person name="Engels R."/>
            <person name="Montgomery P."/>
            <person name="Pearson M."/>
            <person name="Howarth C."/>
            <person name="Larson L."/>
            <person name="White J."/>
            <person name="Zeng Q."/>
            <person name="Kodira C."/>
            <person name="Yandava C."/>
            <person name="Alvarado L."/>
            <person name="O'Leary S."/>
            <person name="Szabo L."/>
            <person name="Dean R."/>
            <person name="Schein J."/>
        </authorList>
    </citation>
    <scope>NUCLEOTIDE SEQUENCE</scope>
    <source>
        <strain>CRL 75-36-700-3</strain>
    </source>
</reference>
<dbReference type="Gene3D" id="4.10.860.120">
    <property type="entry name" value="RNA polymerase II, clamp domain"/>
    <property type="match status" value="1"/>
</dbReference>
<dbReference type="InterPro" id="IPR047107">
    <property type="entry name" value="DNA-dir_RNA_pol1_lsu_C"/>
</dbReference>
<dbReference type="FunFam" id="1.10.274.100:FF:000006">
    <property type="entry name" value="DNA-directed RNA polymerase subunit"/>
    <property type="match status" value="1"/>
</dbReference>
<dbReference type="InterPro" id="IPR007081">
    <property type="entry name" value="RNA_pol_Rpb1_5"/>
</dbReference>
<comment type="similarity">
    <text evidence="2 12">Belongs to the RNA polymerase beta' chain family.</text>
</comment>
<dbReference type="Proteomes" id="UP000008783">
    <property type="component" value="Unassembled WGS sequence"/>
</dbReference>
<feature type="region of interest" description="Disordered" evidence="13">
    <location>
        <begin position="216"/>
        <end position="243"/>
    </location>
</feature>
<dbReference type="InterPro" id="IPR000722">
    <property type="entry name" value="RNA_pol_asu"/>
</dbReference>
<dbReference type="InterPro" id="IPR006592">
    <property type="entry name" value="RNA_pol_N"/>
</dbReference>
<dbReference type="Gene3D" id="1.10.150.390">
    <property type="match status" value="1"/>
</dbReference>
<dbReference type="Gene3D" id="1.10.132.30">
    <property type="match status" value="1"/>
</dbReference>
<evidence type="ECO:0000256" key="6">
    <source>
        <dbReference type="ARBA" id="ARBA00022723"/>
    </source>
</evidence>
<accession>E3K7N9</accession>
<dbReference type="InterPro" id="IPR044893">
    <property type="entry name" value="RNA_pol_Rpb1_clamp_domain"/>
</dbReference>
<evidence type="ECO:0000256" key="9">
    <source>
        <dbReference type="ARBA" id="ARBA00023163"/>
    </source>
</evidence>
<evidence type="ECO:0000256" key="12">
    <source>
        <dbReference type="RuleBase" id="RU004279"/>
    </source>
</evidence>
<name>E3K7N9_PUCGT</name>
<comment type="subcellular location">
    <subcellularLocation>
        <location evidence="1">Nucleus</location>
    </subcellularLocation>
</comment>
<proteinExistence type="inferred from homology"/>
<dbReference type="FunFam" id="4.10.860.120:FF:000006">
    <property type="entry name" value="DNA-directed RNA polymerase subunit"/>
    <property type="match status" value="1"/>
</dbReference>
<keyword evidence="6" id="KW-0479">Metal-binding</keyword>
<feature type="compositionally biased region" description="Low complexity" evidence="13">
    <location>
        <begin position="353"/>
        <end position="368"/>
    </location>
</feature>
<dbReference type="RefSeq" id="XP_003324756.1">
    <property type="nucleotide sequence ID" value="XM_003324708.2"/>
</dbReference>
<dbReference type="FunCoup" id="E3K7N9">
    <property type="interactions" value="546"/>
</dbReference>
<dbReference type="STRING" id="418459.E3K7N9"/>
<evidence type="ECO:0000256" key="1">
    <source>
        <dbReference type="ARBA" id="ARBA00004123"/>
    </source>
</evidence>
<dbReference type="FunFam" id="2.40.40.20:FF:000019">
    <property type="entry name" value="DNA-directed RNA polymerase II subunit RPB1"/>
    <property type="match status" value="1"/>
</dbReference>
<keyword evidence="5 12" id="KW-0548">Nucleotidyltransferase</keyword>
<dbReference type="GO" id="GO:0046872">
    <property type="term" value="F:metal ion binding"/>
    <property type="evidence" value="ECO:0007669"/>
    <property type="project" value="UniProtKB-KW"/>
</dbReference>
<dbReference type="Pfam" id="PF05000">
    <property type="entry name" value="RNA_pol_Rpb1_4"/>
    <property type="match status" value="1"/>
</dbReference>
<protein>
    <recommendedName>
        <fullName evidence="12">DNA-directed RNA polymerase subunit</fullName>
        <ecNumber evidence="12">2.7.7.6</ecNumber>
    </recommendedName>
</protein>
<sequence>MQAKILCDQDSCPENKTLVPILAARDLDSDTFPHGQSFERVIKIPSNLELYQAATPHPAIYFPPSNSSSITNNQLPGQAMDPAHPLLTNITSVSFSPLLSSDVRSISVLQITNPSLLDNNNVPSTAGLYDPRLGPLDWQDICWTCHQLNTQCPGHFGHIELNVPVFHPLFMTHAYQLLRSTCFYCHHFLCSQLVILRYTAKLKLLEHGLPIESDAIDDFPTSQPITPGKRAAEEGADQENEDPEADQAEFDLNFYKTSISKFVAECLDRKKSSIKARCSGEDYKIGMCFDRRRQVISELFKLLPKKKCERCGAHSSRMRKDGHTKIMEYSLVPKQEQYHKLTGKVRPNVLKFSAGSTLSRRSSSIQPSATNKRQRTDPSSENGRYFSDVNSDDGASAWAQSTQAARSNLGDAASDSDVDEVVQHKKAASSRAETESAESSNDDDDDDDDDNNNDGQEQGKGAKPSKQTERMMLAQEARAHLNQLFINEPEICGLLYGSRFPALQSHREQAPASADMFFLEVVPVPPSRFRPAAIMGGMTLESPQNQLLTQILTQTIKLRDLNSDLATTSKRIKVEKDLDSSEVEALQTTRAKLYRQVLEACVGMQVAVNSLMDSTKNPTNMGPGKLPPQGIKQLLEKKDGLFRMNMMGKRVNYAARSVISPDINIETNEIGVPPVFAKKLTFPEFVTAHNYEQMHRLVCNGPNKHPGAVYIQDEDGTMISLDKMDEEGRRALANTLLHSNGDAENANSMARPDIGLPSTRTRMRSKRVHRHLDDGDILILNRQPTLHKPSMMCHRARILKGEKTIRMHYANCNSYNADFDGDEMNMHFPQSLVAQSEARMIANNDNQYLVPTSGNPLRGLIQDHVVSGVWMTNKDTFFTRDDYYQIIYGALRPEGNYSGQGRVVTVPPTIWKPVPMWTGKQLISTIMKNITPLNASGLNLFSSSKVRGKSWGTQHTGEEHVTFMDGDLIQGVIDKSQIGASPYGLVHSVYDLYGADIAGKLLGILSRLFTKFLQHRAFTCRMDDLQLTKRGDEMRSKLISETSQRGIRATLSTIGLSEKEAKTPHGMIDLENRLQEVLRDDMKMAALDNAYSGENSSLQTAINNQCLPSGLAKPFPWNNMQMMTSSGAKGTPVNASQISCLLGQQALEGRRVPVMVSGKTLPSFRAFETAPRAGGFVAQRFLTGIRPQEYYFHCMAGREGLIDTAVKTSRSGYLQRCLIKHLEGVRVHYDHTVRNSDSSILQFHYGDDSLDVTKQKHLNQFDFSLMNRSSLITRFNPSRIAGQVDCTTANDHTDRIVKAIKKGVRSLPPPTLSLFSPSRHFGSISEKFAVDVEAYKNLNPLQVLKSKKSIRKTWPVYRKSDDLVSMDIFSSLMHVRFMMGLVDPGEAVGLLAAQGVGEPSTQMTLNTFHFAGHGAANVTLGIPRLREIVMTASANIKTPTMKFPIRPEVTDEQFERFIKQTARLYLSQVVDQVLVTERLKRNGNNAQISKVYEIRLQLYPAEEYCREYSINVPAVFKSIAKVFVPMLERMITRELKTLQSDLKIQLAEIGKGKSSSSRKGPGNGANGSEDGEEDVPARRVDEADIEDGDAYDEKRARQRGELDYDKDGVESDSDAESEVMNDEKLRKMTGASKTREDRDSDDDSSSSSADSDDARSLEELEISQSDAEELADEVQQLSHYVNSIEFDRHGGYCQLSMQFPSSSTKLLLVGLIEESCRRAVIQEIKGIARTLVSQSDDKNKERRFGMTEGANLIAAWDFGHNIIELDELYSNDINAMLKTYGVEAARSSIIKEISGVFNVYGISVDYRHLTVIADYMTSEGRYKPFNRSGLSNNVSPFLKASYETTATILTDATIFGDFDNLLNPSASIVLGQPPMTGTNSFDVLVKT</sequence>
<comment type="function">
    <text evidence="12">DNA-dependent RNA polymerase catalyzes the transcription of DNA into RNA using the four ribonucleoside triphosphates as substrates.</text>
</comment>
<gene>
    <name evidence="15" type="ORF">PGTG_06293</name>
</gene>
<keyword evidence="16" id="KW-1185">Reference proteome</keyword>
<dbReference type="GeneID" id="10539345"/>
<dbReference type="InterPro" id="IPR045867">
    <property type="entry name" value="DNA-dir_RpoC_beta_prime"/>
</dbReference>
<evidence type="ECO:0000256" key="7">
    <source>
        <dbReference type="ARBA" id="ARBA00022833"/>
    </source>
</evidence>
<dbReference type="Pfam" id="PF04998">
    <property type="entry name" value="RNA_pol_Rpb1_5"/>
    <property type="match status" value="1"/>
</dbReference>
<reference evidence="16" key="2">
    <citation type="journal article" date="2011" name="Proc. Natl. Acad. Sci. U.S.A.">
        <title>Obligate biotrophy features unraveled by the genomic analysis of rust fungi.</title>
        <authorList>
            <person name="Duplessis S."/>
            <person name="Cuomo C.A."/>
            <person name="Lin Y.-C."/>
            <person name="Aerts A."/>
            <person name="Tisserant E."/>
            <person name="Veneault-Fourrey C."/>
            <person name="Joly D.L."/>
            <person name="Hacquard S."/>
            <person name="Amselem J."/>
            <person name="Cantarel B.L."/>
            <person name="Chiu R."/>
            <person name="Coutinho P.M."/>
            <person name="Feau N."/>
            <person name="Field M."/>
            <person name="Frey P."/>
            <person name="Gelhaye E."/>
            <person name="Goldberg J."/>
            <person name="Grabherr M.G."/>
            <person name="Kodira C.D."/>
            <person name="Kohler A."/>
            <person name="Kuees U."/>
            <person name="Lindquist E.A."/>
            <person name="Lucas S.M."/>
            <person name="Mago R."/>
            <person name="Mauceli E."/>
            <person name="Morin E."/>
            <person name="Murat C."/>
            <person name="Pangilinan J.L."/>
            <person name="Park R."/>
            <person name="Pearson M."/>
            <person name="Quesneville H."/>
            <person name="Rouhier N."/>
            <person name="Sakthikumar S."/>
            <person name="Salamov A.A."/>
            <person name="Schmutz J."/>
            <person name="Selles B."/>
            <person name="Shapiro H."/>
            <person name="Tanguay P."/>
            <person name="Tuskan G.A."/>
            <person name="Henrissat B."/>
            <person name="Van de Peer Y."/>
            <person name="Rouze P."/>
            <person name="Ellis J.G."/>
            <person name="Dodds P.N."/>
            <person name="Schein J.E."/>
            <person name="Zhong S."/>
            <person name="Hamelin R.C."/>
            <person name="Grigoriev I.V."/>
            <person name="Szabo L.J."/>
            <person name="Martin F."/>
        </authorList>
    </citation>
    <scope>NUCLEOTIDE SEQUENCE [LARGE SCALE GENOMIC DNA]</scope>
    <source>
        <strain evidence="16">CRL 75-36-700-3 / race SCCL</strain>
    </source>
</reference>
<dbReference type="GO" id="GO:0005736">
    <property type="term" value="C:RNA polymerase I complex"/>
    <property type="evidence" value="ECO:0000318"/>
    <property type="project" value="GO_Central"/>
</dbReference>
<feature type="compositionally biased region" description="Acidic residues" evidence="13">
    <location>
        <begin position="1610"/>
        <end position="1620"/>
    </location>
</feature>
<evidence type="ECO:0000256" key="3">
    <source>
        <dbReference type="ARBA" id="ARBA00022478"/>
    </source>
</evidence>
<evidence type="ECO:0000256" key="11">
    <source>
        <dbReference type="ARBA" id="ARBA00048552"/>
    </source>
</evidence>
<dbReference type="InterPro" id="IPR007066">
    <property type="entry name" value="RNA_pol_Rpb1_3"/>
</dbReference>
<dbReference type="VEuPathDB" id="FungiDB:PGTG_06293"/>
<dbReference type="HOGENOM" id="CLU_000487_2_4_1"/>
<keyword evidence="7" id="KW-0862">Zinc</keyword>
<feature type="domain" description="RNA polymerase N-terminal" evidence="14">
    <location>
        <begin position="515"/>
        <end position="872"/>
    </location>
</feature>
<dbReference type="Gene3D" id="1.10.274.100">
    <property type="entry name" value="RNA polymerase Rpb1, domain 3"/>
    <property type="match status" value="1"/>
</dbReference>
<evidence type="ECO:0000313" key="15">
    <source>
        <dbReference type="EMBL" id="EFP80337.1"/>
    </source>
</evidence>
<dbReference type="InterPro" id="IPR007083">
    <property type="entry name" value="RNA_pol_Rpb1_4"/>
</dbReference>
<keyword evidence="8" id="KW-0460">Magnesium</keyword>
<dbReference type="Pfam" id="PF00623">
    <property type="entry name" value="RNA_pol_Rpb1_2"/>
    <property type="match status" value="1"/>
</dbReference>
<dbReference type="Gene3D" id="1.10.357.120">
    <property type="match status" value="1"/>
</dbReference>
<dbReference type="Gene3D" id="2.40.40.20">
    <property type="match status" value="1"/>
</dbReference>
<dbReference type="Pfam" id="PF04997">
    <property type="entry name" value="RNA_pol_Rpb1_1"/>
    <property type="match status" value="1"/>
</dbReference>
<dbReference type="PANTHER" id="PTHR19376:SF11">
    <property type="entry name" value="DNA-DIRECTED RNA POLYMERASE I SUBUNIT RPA1"/>
    <property type="match status" value="1"/>
</dbReference>
<evidence type="ECO:0000256" key="2">
    <source>
        <dbReference type="ARBA" id="ARBA00006460"/>
    </source>
</evidence>